<dbReference type="Proteomes" id="UP000198851">
    <property type="component" value="Unassembled WGS sequence"/>
</dbReference>
<dbReference type="PROSITE" id="PS51257">
    <property type="entry name" value="PROKAR_LIPOPROTEIN"/>
    <property type="match status" value="1"/>
</dbReference>
<protein>
    <submittedName>
        <fullName evidence="2">Putative hemolysin</fullName>
    </submittedName>
</protein>
<dbReference type="Pfam" id="PF03891">
    <property type="entry name" value="DUF333"/>
    <property type="match status" value="1"/>
</dbReference>
<name>A0A1I4A4D2_9RHOB</name>
<gene>
    <name evidence="2" type="ORF">SAMN04488036_101141</name>
</gene>
<dbReference type="RefSeq" id="WP_093319036.1">
    <property type="nucleotide sequence ID" value="NZ_FOSZ01000001.1"/>
</dbReference>
<sequence length="88" mass="9274">MKPLFATALFAGTLTLSACSTSNPFEPAYANDPAFSGNYAAEFCTNRGHSYEARQQADGSVTGVCKFGNGGEEDAFVYFRKNATGGSL</sequence>
<evidence type="ECO:0000313" key="3">
    <source>
        <dbReference type="Proteomes" id="UP000198851"/>
    </source>
</evidence>
<dbReference type="OrthoDB" id="148878at2"/>
<proteinExistence type="predicted"/>
<keyword evidence="3" id="KW-1185">Reference proteome</keyword>
<evidence type="ECO:0000313" key="2">
    <source>
        <dbReference type="EMBL" id="SFK50811.1"/>
    </source>
</evidence>
<feature type="signal peptide" evidence="1">
    <location>
        <begin position="1"/>
        <end position="18"/>
    </location>
</feature>
<dbReference type="AlphaFoldDB" id="A0A1I4A4D2"/>
<dbReference type="EMBL" id="FOSZ01000001">
    <property type="protein sequence ID" value="SFK50811.1"/>
    <property type="molecule type" value="Genomic_DNA"/>
</dbReference>
<feature type="chain" id="PRO_5011435968" evidence="1">
    <location>
        <begin position="19"/>
        <end position="88"/>
    </location>
</feature>
<accession>A0A1I4A4D2</accession>
<keyword evidence="1" id="KW-0732">Signal</keyword>
<organism evidence="2 3">
    <name type="scientific">Shimia haliotis</name>
    <dbReference type="NCBI Taxonomy" id="1280847"/>
    <lineage>
        <taxon>Bacteria</taxon>
        <taxon>Pseudomonadati</taxon>
        <taxon>Pseudomonadota</taxon>
        <taxon>Alphaproteobacteria</taxon>
        <taxon>Rhodobacterales</taxon>
        <taxon>Roseobacteraceae</taxon>
    </lineage>
</organism>
<reference evidence="3" key="1">
    <citation type="submission" date="2016-10" db="EMBL/GenBank/DDBJ databases">
        <authorList>
            <person name="Varghese N."/>
            <person name="Submissions S."/>
        </authorList>
    </citation>
    <scope>NUCLEOTIDE SEQUENCE [LARGE SCALE GENOMIC DNA]</scope>
    <source>
        <strain evidence="3">DSM 28453</strain>
    </source>
</reference>
<evidence type="ECO:0000256" key="1">
    <source>
        <dbReference type="SAM" id="SignalP"/>
    </source>
</evidence>
<dbReference type="InterPro" id="IPR005590">
    <property type="entry name" value="DUF333"/>
</dbReference>